<protein>
    <submittedName>
        <fullName evidence="2">NF7O factor</fullName>
    </submittedName>
</protein>
<dbReference type="PROSITE" id="PS50188">
    <property type="entry name" value="B302_SPRY"/>
    <property type="match status" value="1"/>
</dbReference>
<evidence type="ECO:0000313" key="2">
    <source>
        <dbReference type="EMBL" id="NXI49241.1"/>
    </source>
</evidence>
<dbReference type="Gene3D" id="2.60.120.920">
    <property type="match status" value="1"/>
</dbReference>
<dbReference type="InterPro" id="IPR003879">
    <property type="entry name" value="Butyrophylin_SPRY"/>
</dbReference>
<feature type="non-terminal residue" evidence="2">
    <location>
        <position position="83"/>
    </location>
</feature>
<dbReference type="InterPro" id="IPR003877">
    <property type="entry name" value="SPRY_dom"/>
</dbReference>
<dbReference type="InterPro" id="IPR001870">
    <property type="entry name" value="B30.2/SPRY"/>
</dbReference>
<dbReference type="InterPro" id="IPR050143">
    <property type="entry name" value="TRIM/RBCC"/>
</dbReference>
<dbReference type="EMBL" id="VWZY01000576">
    <property type="protein sequence ID" value="NXI49241.1"/>
    <property type="molecule type" value="Genomic_DNA"/>
</dbReference>
<dbReference type="InterPro" id="IPR043136">
    <property type="entry name" value="B30.2/SPRY_sf"/>
</dbReference>
<organism evidence="2 3">
    <name type="scientific">Chloroceryle aenea</name>
    <name type="common">American pygmy kingfisher</name>
    <dbReference type="NCBI Taxonomy" id="176938"/>
    <lineage>
        <taxon>Eukaryota</taxon>
        <taxon>Metazoa</taxon>
        <taxon>Chordata</taxon>
        <taxon>Craniata</taxon>
        <taxon>Vertebrata</taxon>
        <taxon>Euteleostomi</taxon>
        <taxon>Archelosauria</taxon>
        <taxon>Archosauria</taxon>
        <taxon>Dinosauria</taxon>
        <taxon>Saurischia</taxon>
        <taxon>Theropoda</taxon>
        <taxon>Coelurosauria</taxon>
        <taxon>Aves</taxon>
        <taxon>Neognathae</taxon>
        <taxon>Neoaves</taxon>
        <taxon>Telluraves</taxon>
        <taxon>Coraciimorphae</taxon>
        <taxon>Coraciiformes</taxon>
        <taxon>Cerylidae</taxon>
        <taxon>Chloroceryle</taxon>
    </lineage>
</organism>
<reference evidence="2 3" key="1">
    <citation type="submission" date="2019-09" db="EMBL/GenBank/DDBJ databases">
        <title>Bird 10,000 Genomes (B10K) Project - Family phase.</title>
        <authorList>
            <person name="Zhang G."/>
        </authorList>
    </citation>
    <scope>NUCLEOTIDE SEQUENCE [LARGE SCALE GENOMIC DNA]</scope>
    <source>
        <strain evidence="2">B10K-DU-001-61</strain>
        <tissue evidence="2">Muscle</tissue>
    </source>
</reference>
<gene>
    <name evidence="2" type="primary">Nf7o</name>
    <name evidence="2" type="ORF">CHLAEN_R13780</name>
</gene>
<dbReference type="AlphaFoldDB" id="A0A7K9TNQ8"/>
<dbReference type="InterPro" id="IPR013320">
    <property type="entry name" value="ConA-like_dom_sf"/>
</dbReference>
<name>A0A7K9TNQ8_9AVES</name>
<dbReference type="SUPFAM" id="SSF49899">
    <property type="entry name" value="Concanavalin A-like lectins/glucanases"/>
    <property type="match status" value="1"/>
</dbReference>
<dbReference type="PANTHER" id="PTHR24103">
    <property type="entry name" value="E3 UBIQUITIN-PROTEIN LIGASE TRIM"/>
    <property type="match status" value="1"/>
</dbReference>
<accession>A0A7K9TNQ8</accession>
<dbReference type="Proteomes" id="UP000579406">
    <property type="component" value="Unassembled WGS sequence"/>
</dbReference>
<feature type="domain" description="B30.2/SPRY" evidence="1">
    <location>
        <begin position="1"/>
        <end position="83"/>
    </location>
</feature>
<proteinExistence type="predicted"/>
<feature type="non-terminal residue" evidence="2">
    <location>
        <position position="1"/>
    </location>
</feature>
<sequence>EVGDGEAWAVGVAKESVRRKGRISVNPAAGIWAVGQCGSQYQALTSPTVPISLVASPKVIGIYLDYEARRVAFFDSKEEVPIF</sequence>
<comment type="caution">
    <text evidence="2">The sequence shown here is derived from an EMBL/GenBank/DDBJ whole genome shotgun (WGS) entry which is preliminary data.</text>
</comment>
<evidence type="ECO:0000259" key="1">
    <source>
        <dbReference type="PROSITE" id="PS50188"/>
    </source>
</evidence>
<dbReference type="PRINTS" id="PR01407">
    <property type="entry name" value="BUTYPHLNCDUF"/>
</dbReference>
<keyword evidence="3" id="KW-1185">Reference proteome</keyword>
<dbReference type="OrthoDB" id="6270329at2759"/>
<evidence type="ECO:0000313" key="3">
    <source>
        <dbReference type="Proteomes" id="UP000579406"/>
    </source>
</evidence>
<dbReference type="Pfam" id="PF00622">
    <property type="entry name" value="SPRY"/>
    <property type="match status" value="1"/>
</dbReference>